<evidence type="ECO:0000256" key="4">
    <source>
        <dbReference type="ARBA" id="ARBA00023136"/>
    </source>
</evidence>
<keyword evidence="4 5" id="KW-0472">Membrane</keyword>
<proteinExistence type="predicted"/>
<accession>A0A653DFG9</accession>
<dbReference type="OrthoDB" id="6239677at2759"/>
<dbReference type="EMBL" id="CAACVG010011662">
    <property type="protein sequence ID" value="VEN58596.1"/>
    <property type="molecule type" value="Genomic_DNA"/>
</dbReference>
<dbReference type="PRINTS" id="PR00259">
    <property type="entry name" value="TMFOUR"/>
</dbReference>
<keyword evidence="2 5" id="KW-0812">Transmembrane</keyword>
<dbReference type="GO" id="GO:0016020">
    <property type="term" value="C:membrane"/>
    <property type="evidence" value="ECO:0007669"/>
    <property type="project" value="UniProtKB-SubCell"/>
</dbReference>
<evidence type="ECO:0000256" key="5">
    <source>
        <dbReference type="SAM" id="Phobius"/>
    </source>
</evidence>
<gene>
    <name evidence="6" type="ORF">CALMAC_LOCUS16911</name>
</gene>
<dbReference type="Pfam" id="PF00335">
    <property type="entry name" value="Tetraspanin"/>
    <property type="match status" value="1"/>
</dbReference>
<reference evidence="6 7" key="1">
    <citation type="submission" date="2019-01" db="EMBL/GenBank/DDBJ databases">
        <authorList>
            <person name="Sayadi A."/>
        </authorList>
    </citation>
    <scope>NUCLEOTIDE SEQUENCE [LARGE SCALE GENOMIC DNA]</scope>
</reference>
<keyword evidence="7" id="KW-1185">Reference proteome</keyword>
<feature type="transmembrane region" description="Helical" evidence="5">
    <location>
        <begin position="89"/>
        <end position="109"/>
    </location>
</feature>
<organism evidence="6 7">
    <name type="scientific">Callosobruchus maculatus</name>
    <name type="common">Southern cowpea weevil</name>
    <name type="synonym">Pulse bruchid</name>
    <dbReference type="NCBI Taxonomy" id="64391"/>
    <lineage>
        <taxon>Eukaryota</taxon>
        <taxon>Metazoa</taxon>
        <taxon>Ecdysozoa</taxon>
        <taxon>Arthropoda</taxon>
        <taxon>Hexapoda</taxon>
        <taxon>Insecta</taxon>
        <taxon>Pterygota</taxon>
        <taxon>Neoptera</taxon>
        <taxon>Endopterygota</taxon>
        <taxon>Coleoptera</taxon>
        <taxon>Polyphaga</taxon>
        <taxon>Cucujiformia</taxon>
        <taxon>Chrysomeloidea</taxon>
        <taxon>Chrysomelidae</taxon>
        <taxon>Bruchinae</taxon>
        <taxon>Bruchini</taxon>
        <taxon>Callosobruchus</taxon>
    </lineage>
</organism>
<evidence type="ECO:0000313" key="6">
    <source>
        <dbReference type="EMBL" id="VEN58596.1"/>
    </source>
</evidence>
<dbReference type="Proteomes" id="UP000410492">
    <property type="component" value="Unassembled WGS sequence"/>
</dbReference>
<evidence type="ECO:0008006" key="8">
    <source>
        <dbReference type="Google" id="ProtNLM"/>
    </source>
</evidence>
<sequence length="132" mass="14920">MCFEKKCLKKCNLFYVILLMLIGICQVTYGMYYLFYLYRISKDITLGYPYIVEPSLSIVLIGIALFSITTLGCCGIIEEVSCCISMYSVVLLLIAVLQLLLTNFTLFVIDDYSTIERPYQKTSKIALVVSGS</sequence>
<name>A0A653DFG9_CALMS</name>
<keyword evidence="3 5" id="KW-1133">Transmembrane helix</keyword>
<evidence type="ECO:0000256" key="3">
    <source>
        <dbReference type="ARBA" id="ARBA00022989"/>
    </source>
</evidence>
<evidence type="ECO:0000313" key="7">
    <source>
        <dbReference type="Proteomes" id="UP000410492"/>
    </source>
</evidence>
<evidence type="ECO:0000256" key="2">
    <source>
        <dbReference type="ARBA" id="ARBA00022692"/>
    </source>
</evidence>
<feature type="transmembrane region" description="Helical" evidence="5">
    <location>
        <begin position="12"/>
        <end position="35"/>
    </location>
</feature>
<dbReference type="InterPro" id="IPR018499">
    <property type="entry name" value="Tetraspanin/Peripherin"/>
</dbReference>
<comment type="subcellular location">
    <subcellularLocation>
        <location evidence="1">Membrane</location>
        <topology evidence="1">Multi-pass membrane protein</topology>
    </subcellularLocation>
</comment>
<feature type="transmembrane region" description="Helical" evidence="5">
    <location>
        <begin position="55"/>
        <end position="77"/>
    </location>
</feature>
<evidence type="ECO:0000256" key="1">
    <source>
        <dbReference type="ARBA" id="ARBA00004141"/>
    </source>
</evidence>
<dbReference type="AlphaFoldDB" id="A0A653DFG9"/>
<protein>
    <recommendedName>
        <fullName evidence="8">Tetraspanin</fullName>
    </recommendedName>
</protein>